<keyword evidence="4" id="KW-0539">Nucleus</keyword>
<evidence type="ECO:0000256" key="3">
    <source>
        <dbReference type="ARBA" id="ARBA00023163"/>
    </source>
</evidence>
<dbReference type="PROSITE" id="PS50048">
    <property type="entry name" value="ZN2_CY6_FUNGAL_2"/>
    <property type="match status" value="1"/>
</dbReference>
<accession>A0A1S9DPI3</accession>
<keyword evidence="3" id="KW-0804">Transcription</keyword>
<evidence type="ECO:0000256" key="2">
    <source>
        <dbReference type="ARBA" id="ARBA00023125"/>
    </source>
</evidence>
<name>A0A1S9DPI3_ASPOZ</name>
<dbReference type="GO" id="GO:0009893">
    <property type="term" value="P:positive regulation of metabolic process"/>
    <property type="evidence" value="ECO:0007669"/>
    <property type="project" value="UniProtKB-ARBA"/>
</dbReference>
<dbReference type="Pfam" id="PF00172">
    <property type="entry name" value="Zn_clus"/>
    <property type="match status" value="1"/>
</dbReference>
<dbReference type="PANTHER" id="PTHR38111:SF11">
    <property type="entry name" value="TRANSCRIPTION FACTOR DOMAIN-CONTAINING PROTEIN-RELATED"/>
    <property type="match status" value="1"/>
</dbReference>
<dbReference type="AlphaFoldDB" id="A0A1S9DPI3"/>
<dbReference type="OrthoDB" id="3525185at2759"/>
<reference evidence="6 7" key="1">
    <citation type="submission" date="2016-10" db="EMBL/GenBank/DDBJ databases">
        <title>Genome sequencing of Aspergillus oryzae BCC7051.</title>
        <authorList>
            <person name="Thammarongtham C."/>
            <person name="Vorapreeda T."/>
            <person name="Nookaew I."/>
            <person name="Srisuk T."/>
            <person name="Land M."/>
            <person name="Jeennor S."/>
            <person name="Laoteng K."/>
        </authorList>
    </citation>
    <scope>NUCLEOTIDE SEQUENCE [LARGE SCALE GENOMIC DNA]</scope>
    <source>
        <strain evidence="6 7">BCC7051</strain>
    </source>
</reference>
<sequence>MVRIAGGSKGCHACRRRKKRCDEQRPSCGQCLSRNTSCPGYSRERKFINVSYQGKGSSSRMASGCNSKVESTTDSREIGNRLDQGAIQGLCSSGLSSHALSLQRSAVAYYCSSYFHNNVIQQGLDVFGKSSYIDWMAFTPDLDVDEPSLKSALLALGAARMGRLSQDSRLTRLSSESYSQTLRHLHRAIQNGTQGLRDETLASMMFLAIYEARSPSHWWLGLGWASHTHGALSLIYSQGLNTRWSQAKHRLFDGFRLSATIYNIGTRKPIYLATPEWKSLPWKGCRKAPKQHLLDLMLEIPAFLQMIDYVHSASDLSQKSKRLSRVCDVYLSLYRRLQSWYEAYQRDYPSKLHWEQPSRFHTVHAIPSERVHSTCIYFPDFESGHIHLLYWTSHVLLFSNLGMLYPSCLPNTQEDTQPPFPPFPCGVQEMHDMAVNIARSVEYFIQPKTVALGACVISFPTAVAFGYFEYFNLPECDWFRQIFAYTRKFGIDVGDFLEAMPSETNLEFVMC</sequence>
<dbReference type="SMART" id="SM00066">
    <property type="entry name" value="GAL4"/>
    <property type="match status" value="1"/>
</dbReference>
<dbReference type="Pfam" id="PF11951">
    <property type="entry name" value="Fungal_trans_2"/>
    <property type="match status" value="1"/>
</dbReference>
<protein>
    <submittedName>
        <fullName evidence="6">Zn(2)-C6 fungal-type DNA-binding domain</fullName>
    </submittedName>
</protein>
<dbReference type="GO" id="GO:0003677">
    <property type="term" value="F:DNA binding"/>
    <property type="evidence" value="ECO:0007669"/>
    <property type="project" value="UniProtKB-KW"/>
</dbReference>
<organism evidence="6 7">
    <name type="scientific">Aspergillus oryzae</name>
    <name type="common">Yellow koji mold</name>
    <dbReference type="NCBI Taxonomy" id="5062"/>
    <lineage>
        <taxon>Eukaryota</taxon>
        <taxon>Fungi</taxon>
        <taxon>Dikarya</taxon>
        <taxon>Ascomycota</taxon>
        <taxon>Pezizomycotina</taxon>
        <taxon>Eurotiomycetes</taxon>
        <taxon>Eurotiomycetidae</taxon>
        <taxon>Eurotiales</taxon>
        <taxon>Aspergillaceae</taxon>
        <taxon>Aspergillus</taxon>
        <taxon>Aspergillus subgen. Circumdati</taxon>
    </lineage>
</organism>
<dbReference type="GO" id="GO:0000981">
    <property type="term" value="F:DNA-binding transcription factor activity, RNA polymerase II-specific"/>
    <property type="evidence" value="ECO:0007669"/>
    <property type="project" value="InterPro"/>
</dbReference>
<dbReference type="SUPFAM" id="SSF57701">
    <property type="entry name" value="Zn2/Cys6 DNA-binding domain"/>
    <property type="match status" value="1"/>
</dbReference>
<dbReference type="GO" id="GO:0008270">
    <property type="term" value="F:zinc ion binding"/>
    <property type="evidence" value="ECO:0007669"/>
    <property type="project" value="InterPro"/>
</dbReference>
<dbReference type="InterPro" id="IPR021858">
    <property type="entry name" value="Fun_TF"/>
</dbReference>
<comment type="caution">
    <text evidence="6">The sequence shown here is derived from an EMBL/GenBank/DDBJ whole genome shotgun (WGS) entry which is preliminary data.</text>
</comment>
<keyword evidence="2 6" id="KW-0238">DNA-binding</keyword>
<dbReference type="PANTHER" id="PTHR38111">
    <property type="entry name" value="ZN(2)-C6 FUNGAL-TYPE DOMAIN-CONTAINING PROTEIN-RELATED"/>
    <property type="match status" value="1"/>
</dbReference>
<dbReference type="InterPro" id="IPR053178">
    <property type="entry name" value="Osmoadaptation_assoc"/>
</dbReference>
<evidence type="ECO:0000256" key="4">
    <source>
        <dbReference type="ARBA" id="ARBA00023242"/>
    </source>
</evidence>
<keyword evidence="1" id="KW-0805">Transcription regulation</keyword>
<dbReference type="Proteomes" id="UP000190312">
    <property type="component" value="Unassembled WGS sequence"/>
</dbReference>
<evidence type="ECO:0000259" key="5">
    <source>
        <dbReference type="PROSITE" id="PS50048"/>
    </source>
</evidence>
<dbReference type="VEuPathDB" id="FungiDB:AO090012000061"/>
<evidence type="ECO:0000313" key="7">
    <source>
        <dbReference type="Proteomes" id="UP000190312"/>
    </source>
</evidence>
<dbReference type="InterPro" id="IPR036864">
    <property type="entry name" value="Zn2-C6_fun-type_DNA-bd_sf"/>
</dbReference>
<evidence type="ECO:0000313" key="6">
    <source>
        <dbReference type="EMBL" id="OOO10874.1"/>
    </source>
</evidence>
<gene>
    <name evidence="6" type="ORF">OAory_01073440</name>
</gene>
<evidence type="ECO:0000256" key="1">
    <source>
        <dbReference type="ARBA" id="ARBA00023015"/>
    </source>
</evidence>
<proteinExistence type="predicted"/>
<dbReference type="EMBL" id="MKZY01000003">
    <property type="protein sequence ID" value="OOO10874.1"/>
    <property type="molecule type" value="Genomic_DNA"/>
</dbReference>
<dbReference type="Gene3D" id="4.10.240.10">
    <property type="entry name" value="Zn(2)-C6 fungal-type DNA-binding domain"/>
    <property type="match status" value="1"/>
</dbReference>
<dbReference type="PROSITE" id="PS00463">
    <property type="entry name" value="ZN2_CY6_FUNGAL_1"/>
    <property type="match status" value="1"/>
</dbReference>
<dbReference type="InterPro" id="IPR001138">
    <property type="entry name" value="Zn2Cys6_DnaBD"/>
</dbReference>
<dbReference type="CDD" id="cd00067">
    <property type="entry name" value="GAL4"/>
    <property type="match status" value="1"/>
</dbReference>
<feature type="domain" description="Zn(2)-C6 fungal-type" evidence="5">
    <location>
        <begin position="10"/>
        <end position="38"/>
    </location>
</feature>